<dbReference type="AlphaFoldDB" id="Q74N25"/>
<dbReference type="InterPro" id="IPR002732">
    <property type="entry name" value="Hjc"/>
</dbReference>
<keyword evidence="8" id="KW-0238">DNA-binding</keyword>
<reference evidence="12 13" key="1">
    <citation type="journal article" date="2003" name="Proc. Natl. Acad. Sci. U.S.A.">
        <title>The genome of Nanoarchaeum equitans: insights into early archaeal evolution and derived parasitism.</title>
        <authorList>
            <person name="Waters E."/>
            <person name="Hohn M.J."/>
            <person name="Ahel I."/>
            <person name="Graham D.E."/>
            <person name="Adams M.D."/>
            <person name="Barnstead M."/>
            <person name="Beeson K.Y."/>
            <person name="Bibbs L."/>
            <person name="Bolanos R."/>
            <person name="Keller M."/>
            <person name="Kretz K."/>
            <person name="Lin X."/>
            <person name="Mathur E."/>
            <person name="Ni J."/>
            <person name="Podar M."/>
            <person name="Richardson T."/>
            <person name="Sutton G.G."/>
            <person name="Simon M."/>
            <person name="Soll D."/>
            <person name="Stetter K.O."/>
            <person name="Short J.M."/>
            <person name="Noordewier M."/>
        </authorList>
    </citation>
    <scope>NUCLEOTIDE SEQUENCE [LARGE SCALE GENOMIC DNA]</scope>
    <source>
        <strain evidence="12 13">Kin4-M</strain>
    </source>
</reference>
<keyword evidence="10" id="KW-0234">DNA repair</keyword>
<keyword evidence="5" id="KW-0227">DNA damage</keyword>
<dbReference type="GO" id="GO:0003677">
    <property type="term" value="F:DNA binding"/>
    <property type="evidence" value="ECO:0007669"/>
    <property type="project" value="UniProtKB-KW"/>
</dbReference>
<comment type="catalytic activity">
    <reaction evidence="11">
        <text>Endonucleolytic cleavage at a junction such as a reciprocal single-stranded crossover between two homologous DNA duplexes (Holliday junction).</text>
        <dbReference type="EC" id="3.1.21.10"/>
    </reaction>
</comment>
<dbReference type="NCBIfam" id="NF040854">
    <property type="entry name" value="Hol_resolv_Hjc"/>
    <property type="match status" value="1"/>
</dbReference>
<keyword evidence="7" id="KW-0460">Magnesium</keyword>
<gene>
    <name evidence="12" type="ordered locus">NEQ424</name>
</gene>
<dbReference type="HOGENOM" id="CLU_139546_0_0_2"/>
<dbReference type="STRING" id="228908.NEQ424"/>
<dbReference type="PANTHER" id="PTHR39651:SF1">
    <property type="entry name" value="HOLLIDAY JUNCTION RESOLVASE HJC"/>
    <property type="match status" value="1"/>
</dbReference>
<name>Q74N25_NANEQ</name>
<dbReference type="InterPro" id="IPR014428">
    <property type="entry name" value="Hjc_arc"/>
</dbReference>
<organism evidence="12 13">
    <name type="scientific">Nanoarchaeum equitans (strain Kin4-M)</name>
    <dbReference type="NCBI Taxonomy" id="228908"/>
    <lineage>
        <taxon>Archaea</taxon>
        <taxon>Nanobdellota</taxon>
        <taxon>Candidatus Nanoarchaeia</taxon>
        <taxon>Nanoarchaeales</taxon>
        <taxon>Nanoarchaeaceae</taxon>
        <taxon>Nanoarchaeum</taxon>
    </lineage>
</organism>
<keyword evidence="9" id="KW-0233">DNA recombination</keyword>
<protein>
    <submittedName>
        <fullName evidence="12">NEQ424</fullName>
    </submittedName>
</protein>
<dbReference type="SUPFAM" id="SSF52980">
    <property type="entry name" value="Restriction endonuclease-like"/>
    <property type="match status" value="1"/>
</dbReference>
<evidence type="ECO:0000256" key="7">
    <source>
        <dbReference type="ARBA" id="ARBA00022842"/>
    </source>
</evidence>
<dbReference type="InterPro" id="IPR011856">
    <property type="entry name" value="tRNA_endonuc-like_dom_sf"/>
</dbReference>
<evidence type="ECO:0000256" key="9">
    <source>
        <dbReference type="ARBA" id="ARBA00023172"/>
    </source>
</evidence>
<evidence type="ECO:0000256" key="5">
    <source>
        <dbReference type="ARBA" id="ARBA00022763"/>
    </source>
</evidence>
<evidence type="ECO:0000313" key="12">
    <source>
        <dbReference type="EMBL" id="AAR39268.1"/>
    </source>
</evidence>
<dbReference type="CDD" id="cd00523">
    <property type="entry name" value="Holliday_junction_resolvase"/>
    <property type="match status" value="1"/>
</dbReference>
<evidence type="ECO:0000313" key="13">
    <source>
        <dbReference type="Proteomes" id="UP000000578"/>
    </source>
</evidence>
<dbReference type="EMBL" id="AE017199">
    <property type="protein sequence ID" value="AAR39268.1"/>
    <property type="molecule type" value="Genomic_DNA"/>
</dbReference>
<evidence type="ECO:0000256" key="1">
    <source>
        <dbReference type="ARBA" id="ARBA00001946"/>
    </source>
</evidence>
<keyword evidence="3" id="KW-0479">Metal-binding</keyword>
<evidence type="ECO:0000256" key="11">
    <source>
        <dbReference type="ARBA" id="ARBA00029354"/>
    </source>
</evidence>
<dbReference type="Proteomes" id="UP000000578">
    <property type="component" value="Chromosome"/>
</dbReference>
<dbReference type="PANTHER" id="PTHR39651">
    <property type="entry name" value="HOLLIDAY JUNCTION RESOLVASE HJC"/>
    <property type="match status" value="1"/>
</dbReference>
<dbReference type="Pfam" id="PF01870">
    <property type="entry name" value="Hjc"/>
    <property type="match status" value="1"/>
</dbReference>
<dbReference type="GO" id="GO:0006310">
    <property type="term" value="P:DNA recombination"/>
    <property type="evidence" value="ECO:0007669"/>
    <property type="project" value="UniProtKB-KW"/>
</dbReference>
<keyword evidence="13" id="KW-1185">Reference proteome</keyword>
<dbReference type="InterPro" id="IPR011335">
    <property type="entry name" value="Restrct_endonuc-II-like"/>
</dbReference>
<evidence type="ECO:0000256" key="4">
    <source>
        <dbReference type="ARBA" id="ARBA00022759"/>
    </source>
</evidence>
<dbReference type="BioCyc" id="NEQU228908:GJB6-451-MONOMER"/>
<keyword evidence="6" id="KW-0378">Hydrolase</keyword>
<comment type="cofactor">
    <cofactor evidence="1">
        <name>Mg(2+)</name>
        <dbReference type="ChEBI" id="CHEBI:18420"/>
    </cofactor>
</comment>
<dbReference type="EnsemblBacteria" id="AAR39268">
    <property type="protein sequence ID" value="AAR39268"/>
    <property type="gene ID" value="NEQ424"/>
</dbReference>
<dbReference type="GO" id="GO:0046872">
    <property type="term" value="F:metal ion binding"/>
    <property type="evidence" value="ECO:0007669"/>
    <property type="project" value="UniProtKB-KW"/>
</dbReference>
<evidence type="ECO:0000256" key="8">
    <source>
        <dbReference type="ARBA" id="ARBA00023125"/>
    </source>
</evidence>
<evidence type="ECO:0000256" key="10">
    <source>
        <dbReference type="ARBA" id="ARBA00023204"/>
    </source>
</evidence>
<evidence type="ECO:0000256" key="2">
    <source>
        <dbReference type="ARBA" id="ARBA00022722"/>
    </source>
</evidence>
<evidence type="ECO:0000256" key="3">
    <source>
        <dbReference type="ARBA" id="ARBA00022723"/>
    </source>
</evidence>
<dbReference type="GO" id="GO:0006281">
    <property type="term" value="P:DNA repair"/>
    <property type="evidence" value="ECO:0007669"/>
    <property type="project" value="UniProtKB-KW"/>
</dbReference>
<evidence type="ECO:0000256" key="6">
    <source>
        <dbReference type="ARBA" id="ARBA00022801"/>
    </source>
</evidence>
<dbReference type="Gene3D" id="3.40.1350.10">
    <property type="match status" value="1"/>
</dbReference>
<dbReference type="KEGG" id="neq:NEQ424"/>
<dbReference type="GO" id="GO:0008821">
    <property type="term" value="F:crossover junction DNA endonuclease activity"/>
    <property type="evidence" value="ECO:0007669"/>
    <property type="project" value="UniProtKB-EC"/>
</dbReference>
<proteinExistence type="predicted"/>
<keyword evidence="4" id="KW-0255">Endonuclease</keyword>
<accession>Q74N25</accession>
<keyword evidence="2" id="KW-0540">Nuclease</keyword>
<sequence length="125" mass="14476">MKKISSNVEREIQSLIWEKGFACLRIAGSGSSRYPAADLIAKIKDLYIIEVKYTHKDYVYIKDEQLEQIELLCKKFEAKPLIVIKFSRKGIYCTTNLRNKYTINDGDLVNFKEWLSAAPGFFTNQ</sequence>